<evidence type="ECO:0000313" key="2">
    <source>
        <dbReference type="EMBL" id="ERJ94336.1"/>
    </source>
</evidence>
<evidence type="ECO:0008006" key="4">
    <source>
        <dbReference type="Google" id="ProtNLM"/>
    </source>
</evidence>
<dbReference type="Proteomes" id="UP000016649">
    <property type="component" value="Unassembled WGS sequence"/>
</dbReference>
<dbReference type="RefSeq" id="WP_021686709.1">
    <property type="nucleotide sequence ID" value="NZ_KI260561.1"/>
</dbReference>
<feature type="chain" id="PRO_5046379185" description="Lipocalin-like domain-containing protein" evidence="1">
    <location>
        <begin position="22"/>
        <end position="167"/>
    </location>
</feature>
<gene>
    <name evidence="2" type="ORF">HMPREF9193_00308</name>
</gene>
<comment type="caution">
    <text evidence="2">The sequence shown here is derived from an EMBL/GenBank/DDBJ whole genome shotgun (WGS) entry which is preliminary data.</text>
</comment>
<sequence>MTRFFKKLTALFVCTAACVFAALSLTNCYLSVNGTDFGIPYTGALKGVWEITKLGEESFPKTEEIGGVRYTTRKYMYVQSASRLYSAFSKTNETTHAITAMQKIGPIFYYASKKHITMDFEGLGSGKKKYTVLGNTIVIGNSAAKDALVAHRVSLPSAAEIESWPTP</sequence>
<evidence type="ECO:0000256" key="1">
    <source>
        <dbReference type="SAM" id="SignalP"/>
    </source>
</evidence>
<feature type="signal peptide" evidence="1">
    <location>
        <begin position="1"/>
        <end position="21"/>
    </location>
</feature>
<dbReference type="EMBL" id="AWVH01000005">
    <property type="protein sequence ID" value="ERJ94336.1"/>
    <property type="molecule type" value="Genomic_DNA"/>
</dbReference>
<protein>
    <recommendedName>
        <fullName evidence="4">Lipocalin-like domain-containing protein</fullName>
    </recommendedName>
</protein>
<organism evidence="2 3">
    <name type="scientific">Treponema lecithinolyticum ATCC 700332</name>
    <dbReference type="NCBI Taxonomy" id="1321815"/>
    <lineage>
        <taxon>Bacteria</taxon>
        <taxon>Pseudomonadati</taxon>
        <taxon>Spirochaetota</taxon>
        <taxon>Spirochaetia</taxon>
        <taxon>Spirochaetales</taxon>
        <taxon>Treponemataceae</taxon>
        <taxon>Treponema</taxon>
    </lineage>
</organism>
<name>A0ABN0P1H3_TRELE</name>
<proteinExistence type="predicted"/>
<accession>A0ABN0P1H3</accession>
<keyword evidence="1" id="KW-0732">Signal</keyword>
<keyword evidence="3" id="KW-1185">Reference proteome</keyword>
<reference evidence="2 3" key="1">
    <citation type="submission" date="2013-08" db="EMBL/GenBank/DDBJ databases">
        <authorList>
            <person name="Weinstock G."/>
            <person name="Sodergren E."/>
            <person name="Wylie T."/>
            <person name="Fulton L."/>
            <person name="Fulton R."/>
            <person name="Fronick C."/>
            <person name="O'Laughlin M."/>
            <person name="Godfrey J."/>
            <person name="Miner T."/>
            <person name="Herter B."/>
            <person name="Appelbaum E."/>
            <person name="Cordes M."/>
            <person name="Lek S."/>
            <person name="Wollam A."/>
            <person name="Pepin K.H."/>
            <person name="Palsikar V.B."/>
            <person name="Mitreva M."/>
            <person name="Wilson R.K."/>
        </authorList>
    </citation>
    <scope>NUCLEOTIDE SEQUENCE [LARGE SCALE GENOMIC DNA]</scope>
    <source>
        <strain evidence="2 3">ATCC 700332</strain>
    </source>
</reference>
<evidence type="ECO:0000313" key="3">
    <source>
        <dbReference type="Proteomes" id="UP000016649"/>
    </source>
</evidence>